<proteinExistence type="predicted"/>
<dbReference type="AlphaFoldDB" id="A0A8T1A340"/>
<accession>A0A8T1A340</accession>
<evidence type="ECO:0000313" key="1">
    <source>
        <dbReference type="EMBL" id="KAG2869744.1"/>
    </source>
</evidence>
<feature type="non-terminal residue" evidence="1">
    <location>
        <position position="22"/>
    </location>
</feature>
<sequence length="22" mass="2275">QAGTLSARANSNAEKLKALALF</sequence>
<protein>
    <submittedName>
        <fullName evidence="1">Uncharacterized protein</fullName>
    </submittedName>
</protein>
<dbReference type="Proteomes" id="UP000774804">
    <property type="component" value="Unassembled WGS sequence"/>
</dbReference>
<name>A0A8T1A340_9STRA</name>
<gene>
    <name evidence="1" type="ORF">PC115_g25333</name>
</gene>
<dbReference type="EMBL" id="RCMI01004664">
    <property type="protein sequence ID" value="KAG2869744.1"/>
    <property type="molecule type" value="Genomic_DNA"/>
</dbReference>
<organism evidence="1 2">
    <name type="scientific">Phytophthora cactorum</name>
    <dbReference type="NCBI Taxonomy" id="29920"/>
    <lineage>
        <taxon>Eukaryota</taxon>
        <taxon>Sar</taxon>
        <taxon>Stramenopiles</taxon>
        <taxon>Oomycota</taxon>
        <taxon>Peronosporomycetes</taxon>
        <taxon>Peronosporales</taxon>
        <taxon>Peronosporaceae</taxon>
        <taxon>Phytophthora</taxon>
    </lineage>
</organism>
<comment type="caution">
    <text evidence="1">The sequence shown here is derived from an EMBL/GenBank/DDBJ whole genome shotgun (WGS) entry which is preliminary data.</text>
</comment>
<reference evidence="1" key="1">
    <citation type="submission" date="2018-10" db="EMBL/GenBank/DDBJ databases">
        <title>Effector identification in a new, highly contiguous assembly of the strawberry crown rot pathogen Phytophthora cactorum.</title>
        <authorList>
            <person name="Armitage A.D."/>
            <person name="Nellist C.F."/>
            <person name="Bates H."/>
            <person name="Vickerstaff R.J."/>
            <person name="Harrison R.J."/>
        </authorList>
    </citation>
    <scope>NUCLEOTIDE SEQUENCE</scope>
    <source>
        <strain evidence="1">4032</strain>
    </source>
</reference>
<evidence type="ECO:0000313" key="2">
    <source>
        <dbReference type="Proteomes" id="UP000774804"/>
    </source>
</evidence>